<dbReference type="Proteomes" id="UP000270673">
    <property type="component" value="Chromosome"/>
</dbReference>
<protein>
    <submittedName>
        <fullName evidence="1">Uncharacterized protein</fullName>
    </submittedName>
</protein>
<organism evidence="1 2">
    <name type="scientific">Butyricimonas faecalis</name>
    <dbReference type="NCBI Taxonomy" id="2093856"/>
    <lineage>
        <taxon>Bacteria</taxon>
        <taxon>Pseudomonadati</taxon>
        <taxon>Bacteroidota</taxon>
        <taxon>Bacteroidia</taxon>
        <taxon>Bacteroidales</taxon>
        <taxon>Odoribacteraceae</taxon>
        <taxon>Butyricimonas</taxon>
    </lineage>
</organism>
<dbReference type="KEGG" id="buy:D8S85_08375"/>
<proteinExistence type="predicted"/>
<dbReference type="AlphaFoldDB" id="A0A3Q9IQL3"/>
<evidence type="ECO:0000313" key="2">
    <source>
        <dbReference type="Proteomes" id="UP000270673"/>
    </source>
</evidence>
<keyword evidence="2" id="KW-1185">Reference proteome</keyword>
<sequence>MIALPIKYDTLLKIRFISTTVDSEFPKGVTKVGETSSSKPSYVGPYPVYEGNQESFKQQVCNEKYVYVSGGRNMVEVNEKVN</sequence>
<evidence type="ECO:0000313" key="1">
    <source>
        <dbReference type="EMBL" id="AZS29563.1"/>
    </source>
</evidence>
<name>A0A3Q9IQL3_9BACT</name>
<accession>A0A3Q9IQL3</accession>
<gene>
    <name evidence="1" type="ORF">D8S85_08375</name>
</gene>
<reference evidence="1 2" key="1">
    <citation type="submission" date="2018-10" db="EMBL/GenBank/DDBJ databases">
        <title>Butyricimonas faecalis sp. nov., isolated from human faeces and emended description of the genus Butyricimonas.</title>
        <authorList>
            <person name="Le Roy T."/>
            <person name="Van der Smissen P."/>
            <person name="Paquot A."/>
            <person name="Delzenne N."/>
            <person name="Muccioli G."/>
            <person name="Collet J.-F."/>
            <person name="Cani P.D."/>
        </authorList>
    </citation>
    <scope>NUCLEOTIDE SEQUENCE [LARGE SCALE GENOMIC DNA]</scope>
    <source>
        <strain evidence="1 2">H184</strain>
    </source>
</reference>
<dbReference type="EMBL" id="CP032819">
    <property type="protein sequence ID" value="AZS29563.1"/>
    <property type="molecule type" value="Genomic_DNA"/>
</dbReference>